<gene>
    <name evidence="2" type="ORF">A4U43_C06F19950</name>
</gene>
<keyword evidence="3" id="KW-1185">Reference proteome</keyword>
<evidence type="ECO:0000313" key="3">
    <source>
        <dbReference type="Proteomes" id="UP000243459"/>
    </source>
</evidence>
<organism evidence="2 3">
    <name type="scientific">Asparagus officinalis</name>
    <name type="common">Garden asparagus</name>
    <dbReference type="NCBI Taxonomy" id="4686"/>
    <lineage>
        <taxon>Eukaryota</taxon>
        <taxon>Viridiplantae</taxon>
        <taxon>Streptophyta</taxon>
        <taxon>Embryophyta</taxon>
        <taxon>Tracheophyta</taxon>
        <taxon>Spermatophyta</taxon>
        <taxon>Magnoliopsida</taxon>
        <taxon>Liliopsida</taxon>
        <taxon>Asparagales</taxon>
        <taxon>Asparagaceae</taxon>
        <taxon>Asparagoideae</taxon>
        <taxon>Asparagus</taxon>
    </lineage>
</organism>
<dbReference type="PANTHER" id="PTHR31236:SF2">
    <property type="entry name" value="BURP DOMAIN PROTEIN RD22"/>
    <property type="match status" value="1"/>
</dbReference>
<dbReference type="PROSITE" id="PS51277">
    <property type="entry name" value="BURP"/>
    <property type="match status" value="1"/>
</dbReference>
<protein>
    <recommendedName>
        <fullName evidence="1">BURP domain-containing protein</fullName>
    </recommendedName>
</protein>
<reference evidence="3" key="1">
    <citation type="journal article" date="2017" name="Nat. Commun.">
        <title>The asparagus genome sheds light on the origin and evolution of a young Y chromosome.</title>
        <authorList>
            <person name="Harkess A."/>
            <person name="Zhou J."/>
            <person name="Xu C."/>
            <person name="Bowers J.E."/>
            <person name="Van der Hulst R."/>
            <person name="Ayyampalayam S."/>
            <person name="Mercati F."/>
            <person name="Riccardi P."/>
            <person name="McKain M.R."/>
            <person name="Kakrana A."/>
            <person name="Tang H."/>
            <person name="Ray J."/>
            <person name="Groenendijk J."/>
            <person name="Arikit S."/>
            <person name="Mathioni S.M."/>
            <person name="Nakano M."/>
            <person name="Shan H."/>
            <person name="Telgmann-Rauber A."/>
            <person name="Kanno A."/>
            <person name="Yue Z."/>
            <person name="Chen H."/>
            <person name="Li W."/>
            <person name="Chen Y."/>
            <person name="Xu X."/>
            <person name="Zhang Y."/>
            <person name="Luo S."/>
            <person name="Chen H."/>
            <person name="Gao J."/>
            <person name="Mao Z."/>
            <person name="Pires J.C."/>
            <person name="Luo M."/>
            <person name="Kudrna D."/>
            <person name="Wing R.A."/>
            <person name="Meyers B.C."/>
            <person name="Yi K."/>
            <person name="Kong H."/>
            <person name="Lavrijsen P."/>
            <person name="Sunseri F."/>
            <person name="Falavigna A."/>
            <person name="Ye Y."/>
            <person name="Leebens-Mack J.H."/>
            <person name="Chen G."/>
        </authorList>
    </citation>
    <scope>NUCLEOTIDE SEQUENCE [LARGE SCALE GENOMIC DNA]</scope>
    <source>
        <strain evidence="3">cv. DH0086</strain>
    </source>
</reference>
<feature type="domain" description="BURP" evidence="1">
    <location>
        <begin position="1"/>
        <end position="220"/>
    </location>
</feature>
<dbReference type="PANTHER" id="PTHR31236">
    <property type="entry name" value="BURP DOMAIN PROTEIN USPL1-LIKE"/>
    <property type="match status" value="1"/>
</dbReference>
<sequence length="221" mass="23956">MLSGTELTMDFVRSLHGGFLSRESADSIPFSSAHLPSILARYSNTNPTYIKKTLGECEAPPAPGERKHCATSLESMVEYVTAMLGTSDVLTLSTVLESMVEYVTAMLGTSDVLTLSTVMSNEDVPRQRYRITPSGVQKLDGDSFVACHARKYPYAVFYCHSTEGIRVYRVSAVGEDGTAVEAAAVCHNVIVGPDAYGTKLEAGKSFCHLLPPDHVVWSPKN</sequence>
<dbReference type="InterPro" id="IPR044816">
    <property type="entry name" value="BURP"/>
</dbReference>
<dbReference type="SMART" id="SM01045">
    <property type="entry name" value="BURP"/>
    <property type="match status" value="1"/>
</dbReference>
<dbReference type="Proteomes" id="UP000243459">
    <property type="component" value="Chromosome 6"/>
</dbReference>
<name>A0A5P1ES69_ASPOF</name>
<evidence type="ECO:0000313" key="2">
    <source>
        <dbReference type="EMBL" id="ONK67411.1"/>
    </source>
</evidence>
<proteinExistence type="predicted"/>
<evidence type="ECO:0000259" key="1">
    <source>
        <dbReference type="PROSITE" id="PS51277"/>
    </source>
</evidence>
<dbReference type="InterPro" id="IPR004873">
    <property type="entry name" value="BURP_dom"/>
</dbReference>
<dbReference type="EMBL" id="CM007386">
    <property type="protein sequence ID" value="ONK67411.1"/>
    <property type="molecule type" value="Genomic_DNA"/>
</dbReference>
<accession>A0A5P1ES69</accession>
<dbReference type="AlphaFoldDB" id="A0A5P1ES69"/>
<dbReference type="Pfam" id="PF03181">
    <property type="entry name" value="BURP"/>
    <property type="match status" value="1"/>
</dbReference>
<dbReference type="Gramene" id="ONK67411">
    <property type="protein sequence ID" value="ONK67411"/>
    <property type="gene ID" value="A4U43_C06F19950"/>
</dbReference>
<dbReference type="OMA" id="ECEAPRF"/>